<proteinExistence type="predicted"/>
<feature type="region of interest" description="Disordered" evidence="1">
    <location>
        <begin position="95"/>
        <end position="118"/>
    </location>
</feature>
<dbReference type="EMBL" id="JAAALK010000284">
    <property type="protein sequence ID" value="KAG8068941.1"/>
    <property type="molecule type" value="Genomic_DNA"/>
</dbReference>
<sequence length="118" mass="13110">MWCFVPFFCGCDEHSTARAHPPPTGENPAGGVRYILCDTTATAAVPAMSAETGDMLLCHARVMALAGWRPRGREAHAGARDPARWRSRRWDGDYDDEMAVGKTRSQEGRRKPKPRKLV</sequence>
<evidence type="ECO:0000313" key="3">
    <source>
        <dbReference type="Proteomes" id="UP000729402"/>
    </source>
</evidence>
<reference evidence="2" key="2">
    <citation type="submission" date="2021-02" db="EMBL/GenBank/DDBJ databases">
        <authorList>
            <person name="Kimball J.A."/>
            <person name="Haas M.W."/>
            <person name="Macchietto M."/>
            <person name="Kono T."/>
            <person name="Duquette J."/>
            <person name="Shao M."/>
        </authorList>
    </citation>
    <scope>NUCLEOTIDE SEQUENCE</scope>
    <source>
        <tissue evidence="2">Fresh leaf tissue</tissue>
    </source>
</reference>
<dbReference type="AlphaFoldDB" id="A0A8J5VRM8"/>
<protein>
    <submittedName>
        <fullName evidence="2">Uncharacterized protein</fullName>
    </submittedName>
</protein>
<accession>A0A8J5VRM8</accession>
<dbReference type="Proteomes" id="UP000729402">
    <property type="component" value="Unassembled WGS sequence"/>
</dbReference>
<evidence type="ECO:0000256" key="1">
    <source>
        <dbReference type="SAM" id="MobiDB-lite"/>
    </source>
</evidence>
<keyword evidence="3" id="KW-1185">Reference proteome</keyword>
<evidence type="ECO:0000313" key="2">
    <source>
        <dbReference type="EMBL" id="KAG8068941.1"/>
    </source>
</evidence>
<comment type="caution">
    <text evidence="2">The sequence shown here is derived from an EMBL/GenBank/DDBJ whole genome shotgun (WGS) entry which is preliminary data.</text>
</comment>
<name>A0A8J5VRM8_ZIZPA</name>
<organism evidence="2 3">
    <name type="scientific">Zizania palustris</name>
    <name type="common">Northern wild rice</name>
    <dbReference type="NCBI Taxonomy" id="103762"/>
    <lineage>
        <taxon>Eukaryota</taxon>
        <taxon>Viridiplantae</taxon>
        <taxon>Streptophyta</taxon>
        <taxon>Embryophyta</taxon>
        <taxon>Tracheophyta</taxon>
        <taxon>Spermatophyta</taxon>
        <taxon>Magnoliopsida</taxon>
        <taxon>Liliopsida</taxon>
        <taxon>Poales</taxon>
        <taxon>Poaceae</taxon>
        <taxon>BOP clade</taxon>
        <taxon>Oryzoideae</taxon>
        <taxon>Oryzeae</taxon>
        <taxon>Zizaniinae</taxon>
        <taxon>Zizania</taxon>
    </lineage>
</organism>
<reference evidence="2" key="1">
    <citation type="journal article" date="2021" name="bioRxiv">
        <title>Whole Genome Assembly and Annotation of Northern Wild Rice, Zizania palustris L., Supports a Whole Genome Duplication in the Zizania Genus.</title>
        <authorList>
            <person name="Haas M."/>
            <person name="Kono T."/>
            <person name="Macchietto M."/>
            <person name="Millas R."/>
            <person name="McGilp L."/>
            <person name="Shao M."/>
            <person name="Duquette J."/>
            <person name="Hirsch C.N."/>
            <person name="Kimball J."/>
        </authorList>
    </citation>
    <scope>NUCLEOTIDE SEQUENCE</scope>
    <source>
        <tissue evidence="2">Fresh leaf tissue</tissue>
    </source>
</reference>
<gene>
    <name evidence="2" type="ORF">GUJ93_ZPchr0005g14502</name>
</gene>